<evidence type="ECO:0000259" key="2">
    <source>
        <dbReference type="Pfam" id="PF03795"/>
    </source>
</evidence>
<dbReference type="Gene3D" id="3.30.70.1060">
    <property type="entry name" value="Dimeric alpha+beta barrel"/>
    <property type="match status" value="1"/>
</dbReference>
<gene>
    <name evidence="3" type="ORF">Q8A70_28225</name>
</gene>
<dbReference type="Pfam" id="PF03795">
    <property type="entry name" value="YCII"/>
    <property type="match status" value="1"/>
</dbReference>
<sequence>MLYAIICYNDEKLVSGWSKAEDDAVMARLGAVIGKLAAAGKLGPVARLQPTAQAKVLRKGKDGPVVTDGPFAETKEHLLGFYLVDCKDIDEAVEIAKDLQKANDGPSAYDIRPVMFFNPGGPAPTSR</sequence>
<protein>
    <submittedName>
        <fullName evidence="3">YciI family protein</fullName>
    </submittedName>
</protein>
<dbReference type="SUPFAM" id="SSF54909">
    <property type="entry name" value="Dimeric alpha+beta barrel"/>
    <property type="match status" value="1"/>
</dbReference>
<proteinExistence type="inferred from homology"/>
<comment type="caution">
    <text evidence="3">The sequence shown here is derived from an EMBL/GenBank/DDBJ whole genome shotgun (WGS) entry which is preliminary data.</text>
</comment>
<evidence type="ECO:0000313" key="3">
    <source>
        <dbReference type="EMBL" id="MDQ7251607.1"/>
    </source>
</evidence>
<organism evidence="3 4">
    <name type="scientific">Dongia sedimenti</name>
    <dbReference type="NCBI Taxonomy" id="3064282"/>
    <lineage>
        <taxon>Bacteria</taxon>
        <taxon>Pseudomonadati</taxon>
        <taxon>Pseudomonadota</taxon>
        <taxon>Alphaproteobacteria</taxon>
        <taxon>Rhodospirillales</taxon>
        <taxon>Dongiaceae</taxon>
        <taxon>Dongia</taxon>
    </lineage>
</organism>
<dbReference type="PANTHER" id="PTHR35174:SF3">
    <property type="entry name" value="BLL7171 PROTEIN"/>
    <property type="match status" value="1"/>
</dbReference>
<dbReference type="EMBL" id="JAUYVI010000014">
    <property type="protein sequence ID" value="MDQ7251607.1"/>
    <property type="molecule type" value="Genomic_DNA"/>
</dbReference>
<dbReference type="Proteomes" id="UP001230156">
    <property type="component" value="Unassembled WGS sequence"/>
</dbReference>
<accession>A0ABU0YWL9</accession>
<dbReference type="InterPro" id="IPR011008">
    <property type="entry name" value="Dimeric_a/b-barrel"/>
</dbReference>
<dbReference type="RefSeq" id="WP_379962129.1">
    <property type="nucleotide sequence ID" value="NZ_JAUYVI010000014.1"/>
</dbReference>
<reference evidence="4" key="1">
    <citation type="submission" date="2023-08" db="EMBL/GenBank/DDBJ databases">
        <title>Rhodospirillaceae gen. nov., a novel taxon isolated from the Yangtze River Yuezi River estuary sludge.</title>
        <authorList>
            <person name="Ruan L."/>
        </authorList>
    </citation>
    <scope>NUCLEOTIDE SEQUENCE [LARGE SCALE GENOMIC DNA]</scope>
    <source>
        <strain evidence="4">R-7</strain>
    </source>
</reference>
<name>A0ABU0YWL9_9PROT</name>
<feature type="domain" description="YCII-related" evidence="2">
    <location>
        <begin position="1"/>
        <end position="115"/>
    </location>
</feature>
<keyword evidence="4" id="KW-1185">Reference proteome</keyword>
<evidence type="ECO:0000256" key="1">
    <source>
        <dbReference type="ARBA" id="ARBA00007689"/>
    </source>
</evidence>
<evidence type="ECO:0000313" key="4">
    <source>
        <dbReference type="Proteomes" id="UP001230156"/>
    </source>
</evidence>
<dbReference type="PANTHER" id="PTHR35174">
    <property type="entry name" value="BLL7171 PROTEIN-RELATED"/>
    <property type="match status" value="1"/>
</dbReference>
<dbReference type="InterPro" id="IPR005545">
    <property type="entry name" value="YCII"/>
</dbReference>
<comment type="similarity">
    <text evidence="1">Belongs to the YciI family.</text>
</comment>